<name>A0A1E7Q9D2_9GAMM</name>
<organism evidence="2 3">
    <name type="scientific">Rheinheimera salexigens</name>
    <dbReference type="NCBI Taxonomy" id="1628148"/>
    <lineage>
        <taxon>Bacteria</taxon>
        <taxon>Pseudomonadati</taxon>
        <taxon>Pseudomonadota</taxon>
        <taxon>Gammaproteobacteria</taxon>
        <taxon>Chromatiales</taxon>
        <taxon>Chromatiaceae</taxon>
        <taxon>Rheinheimera</taxon>
    </lineage>
</organism>
<dbReference type="InterPro" id="IPR012902">
    <property type="entry name" value="N_methyl_site"/>
</dbReference>
<evidence type="ECO:0000313" key="3">
    <source>
        <dbReference type="Proteomes" id="UP000242258"/>
    </source>
</evidence>
<dbReference type="NCBIfam" id="TIGR02532">
    <property type="entry name" value="IV_pilin_GFxxxE"/>
    <property type="match status" value="1"/>
</dbReference>
<keyword evidence="1" id="KW-1133">Transmembrane helix</keyword>
<dbReference type="Pfam" id="PF07963">
    <property type="entry name" value="N_methyl"/>
    <property type="match status" value="1"/>
</dbReference>
<comment type="caution">
    <text evidence="2">The sequence shown here is derived from an EMBL/GenBank/DDBJ whole genome shotgun (WGS) entry which is preliminary data.</text>
</comment>
<evidence type="ECO:0000256" key="1">
    <source>
        <dbReference type="SAM" id="Phobius"/>
    </source>
</evidence>
<keyword evidence="1" id="KW-0812">Transmembrane</keyword>
<dbReference type="RefSeq" id="WP_070050265.1">
    <property type="nucleotide sequence ID" value="NZ_CBCSDO010000002.1"/>
</dbReference>
<feature type="transmembrane region" description="Helical" evidence="1">
    <location>
        <begin position="20"/>
        <end position="37"/>
    </location>
</feature>
<dbReference type="Proteomes" id="UP000242258">
    <property type="component" value="Unassembled WGS sequence"/>
</dbReference>
<proteinExistence type="predicted"/>
<sequence>MKHNLKSPINSQQGVTLIEVLVSVLVLGVGLLGVAGLQTTSIKNTNSSYERTMSMILTENLVELMRSNPNIARTGGYSLTDCTGSTALLTDSWVDSVKAVTTAETCPVVAWDEGDDSYTVTITWSDDRLNSGNSIVMQVLP</sequence>
<evidence type="ECO:0000313" key="2">
    <source>
        <dbReference type="EMBL" id="OEY70711.1"/>
    </source>
</evidence>
<dbReference type="OrthoDB" id="8547299at2"/>
<accession>A0A1E7Q9D2</accession>
<dbReference type="STRING" id="1628148.BI198_14940"/>
<dbReference type="PROSITE" id="PS00409">
    <property type="entry name" value="PROKAR_NTER_METHYL"/>
    <property type="match status" value="1"/>
</dbReference>
<reference evidence="3" key="1">
    <citation type="submission" date="2016-09" db="EMBL/GenBank/DDBJ databases">
        <authorList>
            <person name="Wan X."/>
            <person name="Hou S."/>
        </authorList>
    </citation>
    <scope>NUCLEOTIDE SEQUENCE [LARGE SCALE GENOMIC DNA]</scope>
    <source>
        <strain evidence="3">KH87</strain>
    </source>
</reference>
<dbReference type="EMBL" id="MKEK01000001">
    <property type="protein sequence ID" value="OEY70711.1"/>
    <property type="molecule type" value="Genomic_DNA"/>
</dbReference>
<keyword evidence="3" id="KW-1185">Reference proteome</keyword>
<dbReference type="AlphaFoldDB" id="A0A1E7Q9D2"/>
<dbReference type="InterPro" id="IPR013362">
    <property type="entry name" value="Pilus_4_PilV"/>
</dbReference>
<protein>
    <submittedName>
        <fullName evidence="2">Type IV pilus modification protein PilV</fullName>
    </submittedName>
</protein>
<keyword evidence="1" id="KW-0472">Membrane</keyword>
<gene>
    <name evidence="2" type="ORF">BI198_14940</name>
</gene>
<dbReference type="NCBIfam" id="TIGR02523">
    <property type="entry name" value="type_IV_pilV"/>
    <property type="match status" value="1"/>
</dbReference>